<proteinExistence type="inferred from homology"/>
<evidence type="ECO:0000313" key="4">
    <source>
        <dbReference type="Proteomes" id="UP000547643"/>
    </source>
</evidence>
<feature type="non-terminal residue" evidence="3">
    <location>
        <position position="1"/>
    </location>
</feature>
<gene>
    <name evidence="3" type="ORF">HCA46_18020</name>
</gene>
<evidence type="ECO:0000259" key="2">
    <source>
        <dbReference type="Pfam" id="PF04740"/>
    </source>
</evidence>
<dbReference type="Proteomes" id="UP000547643">
    <property type="component" value="Unassembled WGS sequence"/>
</dbReference>
<protein>
    <recommendedName>
        <fullName evidence="2">LXG domain-containing protein</fullName>
    </recommendedName>
</protein>
<evidence type="ECO:0000313" key="3">
    <source>
        <dbReference type="EMBL" id="MBC1780719.1"/>
    </source>
</evidence>
<reference evidence="3 4" key="1">
    <citation type="submission" date="2020-03" db="EMBL/GenBank/DDBJ databases">
        <title>Soil Listeria distribution.</title>
        <authorList>
            <person name="Liao J."/>
            <person name="Wiedmann M."/>
        </authorList>
    </citation>
    <scope>NUCLEOTIDE SEQUENCE [LARGE SCALE GENOMIC DNA]</scope>
    <source>
        <strain evidence="3 4">FSL L7-1017</strain>
    </source>
</reference>
<dbReference type="RefSeq" id="WP_185495874.1">
    <property type="nucleotide sequence ID" value="NZ_JAARUV010000091.1"/>
</dbReference>
<dbReference type="Pfam" id="PF04740">
    <property type="entry name" value="LXG"/>
    <property type="match status" value="1"/>
</dbReference>
<comment type="caution">
    <text evidence="3">The sequence shown here is derived from an EMBL/GenBank/DDBJ whole genome shotgun (WGS) entry which is preliminary data.</text>
</comment>
<feature type="domain" description="LXG" evidence="2">
    <location>
        <begin position="2"/>
        <end position="154"/>
    </location>
</feature>
<sequence length="169" mass="18594">IKGAAADTMKKYMATVQSNIAEKIINVSAELLTAVGTVKEDFESFEGDKKGIVGDSTIKDIKKQTEDYKKTFEDATDGDKKLLEAAAEFIATTKLNTETVIDTFGSSATKLQQYKDELDEHDAAGLNHLTDVKERVDSLAKQIEEVCNNYRDAKGIIPSKVDSLTKEPR</sequence>
<evidence type="ECO:0000256" key="1">
    <source>
        <dbReference type="ARBA" id="ARBA00034117"/>
    </source>
</evidence>
<dbReference type="InterPro" id="IPR006829">
    <property type="entry name" value="LXG_dom"/>
</dbReference>
<dbReference type="AlphaFoldDB" id="A0A7X1CK59"/>
<name>A0A7X1CK59_9LIST</name>
<comment type="similarity">
    <text evidence="1">In the N-terminal section; belongs to the LXG family.</text>
</comment>
<feature type="non-terminal residue" evidence="3">
    <location>
        <position position="169"/>
    </location>
</feature>
<organism evidence="3 4">
    <name type="scientific">Listeria booriae</name>
    <dbReference type="NCBI Taxonomy" id="1552123"/>
    <lineage>
        <taxon>Bacteria</taxon>
        <taxon>Bacillati</taxon>
        <taxon>Bacillota</taxon>
        <taxon>Bacilli</taxon>
        <taxon>Bacillales</taxon>
        <taxon>Listeriaceae</taxon>
        <taxon>Listeria</taxon>
    </lineage>
</organism>
<accession>A0A7X1CK59</accession>
<dbReference type="EMBL" id="JAARUV010000091">
    <property type="protein sequence ID" value="MBC1780719.1"/>
    <property type="molecule type" value="Genomic_DNA"/>
</dbReference>